<evidence type="ECO:0000313" key="3">
    <source>
        <dbReference type="Proteomes" id="UP001515943"/>
    </source>
</evidence>
<protein>
    <submittedName>
        <fullName evidence="2">Uncharacterized protein</fullName>
    </submittedName>
</protein>
<name>A0ABX1FSW4_9PSEU</name>
<organism evidence="2 3">
    <name type="scientific">Lentzea indica</name>
    <dbReference type="NCBI Taxonomy" id="2604800"/>
    <lineage>
        <taxon>Bacteria</taxon>
        <taxon>Bacillati</taxon>
        <taxon>Actinomycetota</taxon>
        <taxon>Actinomycetes</taxon>
        <taxon>Pseudonocardiales</taxon>
        <taxon>Pseudonocardiaceae</taxon>
        <taxon>Lentzea</taxon>
    </lineage>
</organism>
<dbReference type="EMBL" id="VSRL01000199">
    <property type="protein sequence ID" value="NKE61827.1"/>
    <property type="molecule type" value="Genomic_DNA"/>
</dbReference>
<feature type="transmembrane region" description="Helical" evidence="1">
    <location>
        <begin position="80"/>
        <end position="97"/>
    </location>
</feature>
<sequence>MSTLRAGLAFLALAEGIVGGWSLLAPQSFYDDFPLPSNPWVAYFPPFNEHLLRDFGALNLALCAVLVFAAVTMERRLTQAVLVGYVVFAVPHLVFHLNHLSHMPFADQVGNVVSLVAAVLIPLALLPLTLKIDSKVGR</sequence>
<dbReference type="RefSeq" id="WP_167978469.1">
    <property type="nucleotide sequence ID" value="NZ_VSRL01000199.1"/>
</dbReference>
<accession>A0ABX1FSW4</accession>
<dbReference type="Proteomes" id="UP001515943">
    <property type="component" value="Unassembled WGS sequence"/>
</dbReference>
<gene>
    <name evidence="2" type="ORF">FXN61_35735</name>
</gene>
<proteinExistence type="predicted"/>
<reference evidence="2 3" key="1">
    <citation type="submission" date="2019-08" db="EMBL/GenBank/DDBJ databases">
        <title>Lentzea from Indian Himalayas.</title>
        <authorList>
            <person name="Mandal S."/>
            <person name="Mallick Gupta A."/>
            <person name="Maiti P.K."/>
            <person name="Sarkar J."/>
            <person name="Mandal S."/>
        </authorList>
    </citation>
    <scope>NUCLEOTIDE SEQUENCE [LARGE SCALE GENOMIC DNA]</scope>
    <source>
        <strain evidence="2 3">PSKA42</strain>
    </source>
</reference>
<keyword evidence="1" id="KW-0812">Transmembrane</keyword>
<evidence type="ECO:0000313" key="2">
    <source>
        <dbReference type="EMBL" id="NKE61827.1"/>
    </source>
</evidence>
<comment type="caution">
    <text evidence="2">The sequence shown here is derived from an EMBL/GenBank/DDBJ whole genome shotgun (WGS) entry which is preliminary data.</text>
</comment>
<feature type="transmembrane region" description="Helical" evidence="1">
    <location>
        <begin position="50"/>
        <end position="73"/>
    </location>
</feature>
<feature type="transmembrane region" description="Helical" evidence="1">
    <location>
        <begin position="109"/>
        <end position="130"/>
    </location>
</feature>
<evidence type="ECO:0000256" key="1">
    <source>
        <dbReference type="SAM" id="Phobius"/>
    </source>
</evidence>
<keyword evidence="1" id="KW-0472">Membrane</keyword>
<keyword evidence="3" id="KW-1185">Reference proteome</keyword>
<keyword evidence="1" id="KW-1133">Transmembrane helix</keyword>